<dbReference type="AlphaFoldDB" id="A0AAP3E665"/>
<name>A0AAP3E665_9EURY</name>
<keyword evidence="3" id="KW-1185">Reference proteome</keyword>
<organism evidence="2 3">
    <name type="scientific">Natronosalvus hydrolyticus</name>
    <dbReference type="NCBI Taxonomy" id="2979988"/>
    <lineage>
        <taxon>Archaea</taxon>
        <taxon>Methanobacteriati</taxon>
        <taxon>Methanobacteriota</taxon>
        <taxon>Stenosarchaea group</taxon>
        <taxon>Halobacteria</taxon>
        <taxon>Halobacteriales</taxon>
        <taxon>Natrialbaceae</taxon>
        <taxon>Natronosalvus</taxon>
    </lineage>
</organism>
<gene>
    <name evidence="2" type="ORF">OB919_09195</name>
</gene>
<dbReference type="Proteomes" id="UP001321047">
    <property type="component" value="Unassembled WGS sequence"/>
</dbReference>
<dbReference type="RefSeq" id="WP_342808493.1">
    <property type="nucleotide sequence ID" value="NZ_JAOPJZ010000005.1"/>
</dbReference>
<accession>A0AAP3E665</accession>
<evidence type="ECO:0000259" key="1">
    <source>
        <dbReference type="Pfam" id="PF18545"/>
    </source>
</evidence>
<evidence type="ECO:0000313" key="2">
    <source>
        <dbReference type="EMBL" id="MCU4752156.1"/>
    </source>
</evidence>
<reference evidence="2 3" key="1">
    <citation type="submission" date="2022-09" db="EMBL/GenBank/DDBJ databases">
        <title>Enrichment on poylsaccharides allowed isolation of novel metabolic and taxonomic groups of Haloarchaea.</title>
        <authorList>
            <person name="Sorokin D.Y."/>
            <person name="Elcheninov A.G."/>
            <person name="Khizhniak T.V."/>
            <person name="Kolganova T.V."/>
            <person name="Kublanov I.V."/>
        </authorList>
    </citation>
    <scope>NUCLEOTIDE SEQUENCE [LARGE SCALE GENOMIC DNA]</scope>
    <source>
        <strain evidence="2 3">AArc-curdl1</strain>
    </source>
</reference>
<protein>
    <recommendedName>
        <fullName evidence="1">Halobacterial output domain-containing protein</fullName>
    </recommendedName>
</protein>
<sequence>MSSTYPNRSSGAVTHQIVQEIADSKEIDPIEVTPPLHSAIDVEALERLFASTKDGPRSGHVTFEYNDCTIQVSADMDTTVEIKDK</sequence>
<comment type="caution">
    <text evidence="2">The sequence shown here is derived from an EMBL/GenBank/DDBJ whole genome shotgun (WGS) entry which is preliminary data.</text>
</comment>
<dbReference type="Pfam" id="PF18545">
    <property type="entry name" value="HalOD1"/>
    <property type="match status" value="1"/>
</dbReference>
<dbReference type="InterPro" id="IPR040624">
    <property type="entry name" value="HalOD1"/>
</dbReference>
<feature type="domain" description="Halobacterial output" evidence="1">
    <location>
        <begin position="12"/>
        <end position="81"/>
    </location>
</feature>
<dbReference type="EMBL" id="JAOPJZ010000005">
    <property type="protein sequence ID" value="MCU4752156.1"/>
    <property type="molecule type" value="Genomic_DNA"/>
</dbReference>
<evidence type="ECO:0000313" key="3">
    <source>
        <dbReference type="Proteomes" id="UP001321047"/>
    </source>
</evidence>
<proteinExistence type="predicted"/>